<evidence type="ECO:0000259" key="16">
    <source>
        <dbReference type="PROSITE" id="PS50102"/>
    </source>
</evidence>
<dbReference type="EC" id="2.1.1.354" evidence="2"/>
<feature type="region of interest" description="Disordered" evidence="15">
    <location>
        <begin position="663"/>
        <end position="683"/>
    </location>
</feature>
<evidence type="ECO:0000256" key="14">
    <source>
        <dbReference type="PROSITE-ProRule" id="PRU00176"/>
    </source>
</evidence>
<gene>
    <name evidence="19" type="ORF">HNAJ_LOCUS8515</name>
</gene>
<dbReference type="PANTHER" id="PTHR45814:SF2">
    <property type="entry name" value="HISTONE-LYSINE N-METHYLTRANSFERASE SETD1"/>
    <property type="match status" value="1"/>
</dbReference>
<evidence type="ECO:0000259" key="17">
    <source>
        <dbReference type="PROSITE" id="PS50280"/>
    </source>
</evidence>
<keyword evidence="6" id="KW-0156">Chromatin regulator</keyword>
<dbReference type="SMART" id="SM00317">
    <property type="entry name" value="SET"/>
    <property type="match status" value="1"/>
</dbReference>
<accession>A0A0R3TMH5</accession>
<feature type="compositionally biased region" description="Basic residues" evidence="15">
    <location>
        <begin position="590"/>
        <end position="600"/>
    </location>
</feature>
<feature type="compositionally biased region" description="Polar residues" evidence="15">
    <location>
        <begin position="865"/>
        <end position="876"/>
    </location>
</feature>
<dbReference type="InterPro" id="IPR044570">
    <property type="entry name" value="Set1-like"/>
</dbReference>
<feature type="region of interest" description="Disordered" evidence="15">
    <location>
        <begin position="477"/>
        <end position="639"/>
    </location>
</feature>
<dbReference type="PROSITE" id="PS50102">
    <property type="entry name" value="RRM"/>
    <property type="match status" value="1"/>
</dbReference>
<evidence type="ECO:0000256" key="9">
    <source>
        <dbReference type="ARBA" id="ARBA00023163"/>
    </source>
</evidence>
<dbReference type="InterPro" id="IPR012677">
    <property type="entry name" value="Nucleotide-bd_a/b_plait_sf"/>
</dbReference>
<keyword evidence="4" id="KW-0808">Transferase</keyword>
<feature type="region of interest" description="Disordered" evidence="15">
    <location>
        <begin position="297"/>
        <end position="352"/>
    </location>
</feature>
<sequence>MENKPHPSYRAAKLLRDPLLDPSCKTPLYRIDGVVQGASHPSHIDVVDPRLAPQLRAFCKIPGLDFEVPNFKYDIYYIGKYPDKEVTFSNLNDNITTKNLNQMCQQFGAIEEVKVYFHPQTQKHMGIGKVVFRLAKSAQLCVEKLNKTSKMGNIMTVELDKFGEKRHSLLFNLFNQLSQTAQIKPHRNDVVTSSSRPEDPPKHSIPPQLLPNPLEIKSSSYRGDSPKDRSYRSTLPSLNHLPPLSSSLNGIALSNEDPLDVRIRKLLLSSSTSSESPSQFKKSPLLPIIKPNPTPLLRSPSLLPVPTPTHSSNRVISIQDSQSPNVSASSSTRRTLLPLPPVEEEAKSEKKTLSPLPSVKLPLLSQVLPAVNYSHVTQLAVETSFQFVTELRNIIRMDLERRLIEGCAFRVFDDWWEAQKRLEHRRNILSRGNLTRPLGDFNAQSSSPSSNAQIINRSTKIDPSGDISFLFQGLRSTLPKIKRKPKPPPSPQQREGVQGKRAVFSSASTPSSLSRSTSRSLSPHSKRRHSKNRKSRGDINRREGKSRRDHRIHHRRLSSTSSSLSLRRARSPHSDSTEPTTFASLSSPRKQTKPYRKVSTKQRASSLSNSDIEPPRSRRVVKRGLSTSSSTSSQSKSSAMCISPLPLVNQKSVSAKLTLQKKTVFSDSSSDSENSQKDGDERCLNAFPTLVQSAVKERHSNKSPSSSPLESNPSELSHSPPVRRPEPIIKPSIAESSDLNSDESDEENIALAIRLKRREEELHRKGMATAKGSRRRTTTVNELINGTPQPSSLPNGLLARSRQNQKLRLRESEIDALSDISNGESDSRQSSFVASKTSSRHRIQSLFPDDDYESQQSSQRLESRFSYQEESASSRGASDVEESLDEECSLEGLPRSSHQKPTEIDVECKRRQREALSHPDLEGDSCDSIDVVETVERTYQWPGDLMQEHNYFHLPDCGLRIRYRVSKREARRRISSETNFTLASIATSGEEENKATSHIARNMSPKPLLTCSASVQSIRQEQELRTVGSSNSVPPTSGAVRPSGQENKKQPLKRSGVGSRELANLLTPVEVSKPPRSAPSFEERQSDIKFAPRSKEEEEMILSSFLEVGIDSEDVGMFHELYNLIRDDRGSKLLASVVESSHVCYPHKLLNMISKTAWVDHPPSFVPDPPDVKGFIDAQGRLHTDASTAVGNKENSRKRRRPARNCRAKRSRLDLLISESAYTSSISEEDSIPESPSVFGDSVECFSSTMLLQRRRLIEQMASVAHCRATLVGEGHFNQIRRKRRSISDDATMHLGPAAESPPVHSTGKFLYFVDFFQRCCARTQGYYRLDQSQRFRRSWCVGQSRMAEDGRQRVPLPLTPATVPLNIINAAQDSLAGELTEQGSKAKRNKVTQAREVRSVQRRLLAEFQDIETGDLLKFNHLEFRRKELTFAKSPIHQWGLFALEPISADEMVIEYVGHVVRRCVSELREKQYMQRGIGSSYLFKIDDNLVIDATMYGNNARFINHSCQPNCFAKVITVEGQKKIVIYAKRDIQVLEEITYDYKFPYEDVKVPCQCGAPQCRKFLN</sequence>
<feature type="compositionally biased region" description="Acidic residues" evidence="15">
    <location>
        <begin position="879"/>
        <end position="889"/>
    </location>
</feature>
<evidence type="ECO:0000259" key="18">
    <source>
        <dbReference type="PROSITE" id="PS50868"/>
    </source>
</evidence>
<dbReference type="Pfam" id="PF00076">
    <property type="entry name" value="RRM_1"/>
    <property type="match status" value="1"/>
</dbReference>
<keyword evidence="5" id="KW-0949">S-adenosyl-L-methionine</keyword>
<feature type="compositionally biased region" description="Low complexity" evidence="15">
    <location>
        <begin position="626"/>
        <end position="638"/>
    </location>
</feature>
<feature type="compositionally biased region" description="Low complexity" evidence="15">
    <location>
        <begin position="442"/>
        <end position="452"/>
    </location>
</feature>
<feature type="compositionally biased region" description="Basic residues" evidence="15">
    <location>
        <begin position="524"/>
        <end position="534"/>
    </location>
</feature>
<proteinExistence type="predicted"/>
<dbReference type="SUPFAM" id="SSF82199">
    <property type="entry name" value="SET domain"/>
    <property type="match status" value="1"/>
</dbReference>
<keyword evidence="7 14" id="KW-0694">RNA-binding</keyword>
<feature type="region of interest" description="Disordered" evidence="15">
    <location>
        <begin position="184"/>
        <end position="239"/>
    </location>
</feature>
<evidence type="ECO:0000256" key="5">
    <source>
        <dbReference type="ARBA" id="ARBA00022691"/>
    </source>
</evidence>
<dbReference type="PANTHER" id="PTHR45814">
    <property type="entry name" value="HISTONE-LYSINE N-METHYLTRANSFERASE SETD1"/>
    <property type="match status" value="1"/>
</dbReference>
<comment type="subcellular location">
    <subcellularLocation>
        <location evidence="1">Nucleus</location>
    </subcellularLocation>
</comment>
<keyword evidence="10" id="KW-0539">Nucleus</keyword>
<organism evidence="21">
    <name type="scientific">Rodentolepis nana</name>
    <name type="common">Dwarf tapeworm</name>
    <name type="synonym">Hymenolepis nana</name>
    <dbReference type="NCBI Taxonomy" id="102285"/>
    <lineage>
        <taxon>Eukaryota</taxon>
        <taxon>Metazoa</taxon>
        <taxon>Spiralia</taxon>
        <taxon>Lophotrochozoa</taxon>
        <taxon>Platyhelminthes</taxon>
        <taxon>Cestoda</taxon>
        <taxon>Eucestoda</taxon>
        <taxon>Cyclophyllidea</taxon>
        <taxon>Hymenolepididae</taxon>
        <taxon>Rodentolepis</taxon>
    </lineage>
</organism>
<feature type="compositionally biased region" description="Low complexity" evidence="15">
    <location>
        <begin position="505"/>
        <end position="523"/>
    </location>
</feature>
<feature type="compositionally biased region" description="Polar residues" evidence="15">
    <location>
        <begin position="819"/>
        <end position="837"/>
    </location>
</feature>
<dbReference type="SMART" id="SM00360">
    <property type="entry name" value="RRM"/>
    <property type="match status" value="1"/>
</dbReference>
<evidence type="ECO:0000256" key="15">
    <source>
        <dbReference type="SAM" id="MobiDB-lite"/>
    </source>
</evidence>
<dbReference type="Proteomes" id="UP000278807">
    <property type="component" value="Unassembled WGS sequence"/>
</dbReference>
<feature type="compositionally biased region" description="Low complexity" evidence="15">
    <location>
        <begin position="702"/>
        <end position="720"/>
    </location>
</feature>
<feature type="domain" description="SET" evidence="17">
    <location>
        <begin position="1428"/>
        <end position="1545"/>
    </location>
</feature>
<evidence type="ECO:0000256" key="7">
    <source>
        <dbReference type="ARBA" id="ARBA00022884"/>
    </source>
</evidence>
<dbReference type="GO" id="GO:0003723">
    <property type="term" value="F:RNA binding"/>
    <property type="evidence" value="ECO:0007669"/>
    <property type="project" value="UniProtKB-UniRule"/>
</dbReference>
<feature type="compositionally biased region" description="Polar residues" evidence="15">
    <location>
        <begin position="313"/>
        <end position="334"/>
    </location>
</feature>
<name>A0A0R3TMH5_RODNA</name>
<dbReference type="PROSITE" id="PS50280">
    <property type="entry name" value="SET"/>
    <property type="match status" value="1"/>
</dbReference>
<evidence type="ECO:0000313" key="21">
    <source>
        <dbReference type="WBParaSite" id="HNAJ_0000851901-mRNA-1"/>
    </source>
</evidence>
<feature type="region of interest" description="Disordered" evidence="15">
    <location>
        <begin position="1186"/>
        <end position="1205"/>
    </location>
</feature>
<dbReference type="GO" id="GO:0032259">
    <property type="term" value="P:methylation"/>
    <property type="evidence" value="ECO:0007669"/>
    <property type="project" value="UniProtKB-KW"/>
</dbReference>
<evidence type="ECO:0000256" key="13">
    <source>
        <dbReference type="ARBA" id="ARBA00049129"/>
    </source>
</evidence>
<evidence type="ECO:0000256" key="10">
    <source>
        <dbReference type="ARBA" id="ARBA00023242"/>
    </source>
</evidence>
<dbReference type="PROSITE" id="PS50868">
    <property type="entry name" value="POST_SET"/>
    <property type="match status" value="1"/>
</dbReference>
<evidence type="ECO:0000256" key="12">
    <source>
        <dbReference type="ARBA" id="ARBA00047583"/>
    </source>
</evidence>
<dbReference type="Gene3D" id="2.170.270.10">
    <property type="entry name" value="SET domain"/>
    <property type="match status" value="1"/>
</dbReference>
<dbReference type="Gene3D" id="3.30.70.330">
    <property type="match status" value="1"/>
</dbReference>
<dbReference type="EMBL" id="UZAE01012310">
    <property type="protein sequence ID" value="VDO04496.1"/>
    <property type="molecule type" value="Genomic_DNA"/>
</dbReference>
<dbReference type="SUPFAM" id="SSF54928">
    <property type="entry name" value="RNA-binding domain, RBD"/>
    <property type="match status" value="1"/>
</dbReference>
<evidence type="ECO:0000256" key="2">
    <source>
        <dbReference type="ARBA" id="ARBA00012182"/>
    </source>
</evidence>
<feature type="region of interest" description="Disordered" evidence="15">
    <location>
        <begin position="433"/>
        <end position="452"/>
    </location>
</feature>
<dbReference type="WBParaSite" id="HNAJ_0000851901-mRNA-1">
    <property type="protein sequence ID" value="HNAJ_0000851901-mRNA-1"/>
    <property type="gene ID" value="HNAJ_0000851901"/>
</dbReference>
<evidence type="ECO:0000256" key="11">
    <source>
        <dbReference type="ARBA" id="ARBA00047571"/>
    </source>
</evidence>
<feature type="region of interest" description="Disordered" evidence="15">
    <location>
        <begin position="1021"/>
        <end position="1087"/>
    </location>
</feature>
<comment type="catalytic activity">
    <reaction evidence="13">
        <text>N(6),N(6)-dimethyl-L-lysyl(4)-[histone H3] + S-adenosyl-L-methionine = N(6),N(6),N(6)-trimethyl-L-lysyl(4)-[histone H3] + S-adenosyl-L-homocysteine + H(+)</text>
        <dbReference type="Rhea" id="RHEA:60272"/>
        <dbReference type="Rhea" id="RHEA-COMP:15537"/>
        <dbReference type="Rhea" id="RHEA-COMP:15540"/>
        <dbReference type="ChEBI" id="CHEBI:15378"/>
        <dbReference type="ChEBI" id="CHEBI:57856"/>
        <dbReference type="ChEBI" id="CHEBI:59789"/>
        <dbReference type="ChEBI" id="CHEBI:61961"/>
        <dbReference type="ChEBI" id="CHEBI:61976"/>
    </reaction>
</comment>
<evidence type="ECO:0000256" key="8">
    <source>
        <dbReference type="ARBA" id="ARBA00023015"/>
    </source>
</evidence>
<feature type="compositionally biased region" description="Basic residues" evidence="15">
    <location>
        <begin position="1196"/>
        <end position="1205"/>
    </location>
</feature>
<feature type="compositionally biased region" description="Basic residues" evidence="15">
    <location>
        <begin position="544"/>
        <end position="557"/>
    </location>
</feature>
<evidence type="ECO:0000313" key="19">
    <source>
        <dbReference type="EMBL" id="VDO04496.1"/>
    </source>
</evidence>
<evidence type="ECO:0000256" key="3">
    <source>
        <dbReference type="ARBA" id="ARBA00022603"/>
    </source>
</evidence>
<evidence type="ECO:0000313" key="20">
    <source>
        <dbReference type="Proteomes" id="UP000278807"/>
    </source>
</evidence>
<dbReference type="OrthoDB" id="308383at2759"/>
<dbReference type="Pfam" id="PF00856">
    <property type="entry name" value="SET"/>
    <property type="match status" value="1"/>
</dbReference>
<evidence type="ECO:0000256" key="4">
    <source>
        <dbReference type="ARBA" id="ARBA00022679"/>
    </source>
</evidence>
<feature type="domain" description="RRM" evidence="16">
    <location>
        <begin position="84"/>
        <end position="162"/>
    </location>
</feature>
<feature type="compositionally biased region" description="Polar residues" evidence="15">
    <location>
        <begin position="577"/>
        <end position="589"/>
    </location>
</feature>
<protein>
    <recommendedName>
        <fullName evidence="2">[histone H3]-lysine(4) N-trimethyltransferase</fullName>
        <ecNumber evidence="2">2.1.1.354</ecNumber>
    </recommendedName>
</protein>
<feature type="region of interest" description="Disordered" evidence="15">
    <location>
        <begin position="818"/>
        <end position="905"/>
    </location>
</feature>
<dbReference type="InterPro" id="IPR001214">
    <property type="entry name" value="SET_dom"/>
</dbReference>
<reference evidence="21" key="1">
    <citation type="submission" date="2017-02" db="UniProtKB">
        <authorList>
            <consortium name="WormBaseParasite"/>
        </authorList>
    </citation>
    <scope>IDENTIFICATION</scope>
</reference>
<feature type="domain" description="Post-SET" evidence="18">
    <location>
        <begin position="1551"/>
        <end position="1567"/>
    </location>
</feature>
<keyword evidence="9" id="KW-0804">Transcription</keyword>
<dbReference type="STRING" id="102285.A0A0R3TMH5"/>
<evidence type="ECO:0000256" key="1">
    <source>
        <dbReference type="ARBA" id="ARBA00004123"/>
    </source>
</evidence>
<dbReference type="SMART" id="SM00508">
    <property type="entry name" value="PostSET"/>
    <property type="match status" value="1"/>
</dbReference>
<feature type="compositionally biased region" description="Polar residues" evidence="15">
    <location>
        <begin position="601"/>
        <end position="611"/>
    </location>
</feature>
<dbReference type="CDD" id="cd19169">
    <property type="entry name" value="SET_SETD1"/>
    <property type="match status" value="1"/>
</dbReference>
<keyword evidence="20" id="KW-1185">Reference proteome</keyword>
<dbReference type="GO" id="GO:0140999">
    <property type="term" value="F:histone H3K4 trimethyltransferase activity"/>
    <property type="evidence" value="ECO:0007669"/>
    <property type="project" value="UniProtKB-EC"/>
</dbReference>
<evidence type="ECO:0000256" key="6">
    <source>
        <dbReference type="ARBA" id="ARBA00022853"/>
    </source>
</evidence>
<feature type="compositionally biased region" description="Basic and acidic residues" evidence="15">
    <location>
        <begin position="674"/>
        <end position="683"/>
    </location>
</feature>
<feature type="region of interest" description="Disordered" evidence="15">
    <location>
        <begin position="695"/>
        <end position="728"/>
    </location>
</feature>
<feature type="compositionally biased region" description="Low complexity" evidence="15">
    <location>
        <begin position="297"/>
        <end position="312"/>
    </location>
</feature>
<comment type="catalytic activity">
    <reaction evidence="11">
        <text>L-lysyl(4)-[histone H3] + 3 S-adenosyl-L-methionine = N(6),N(6),N(6)-trimethyl-L-lysyl(4)-[histone H3] + 3 S-adenosyl-L-homocysteine + 3 H(+)</text>
        <dbReference type="Rhea" id="RHEA:60260"/>
        <dbReference type="Rhea" id="RHEA-COMP:15537"/>
        <dbReference type="Rhea" id="RHEA-COMP:15547"/>
        <dbReference type="ChEBI" id="CHEBI:15378"/>
        <dbReference type="ChEBI" id="CHEBI:29969"/>
        <dbReference type="ChEBI" id="CHEBI:57856"/>
        <dbReference type="ChEBI" id="CHEBI:59789"/>
        <dbReference type="ChEBI" id="CHEBI:61961"/>
        <dbReference type="EC" id="2.1.1.354"/>
    </reaction>
</comment>
<dbReference type="InterPro" id="IPR046341">
    <property type="entry name" value="SET_dom_sf"/>
</dbReference>
<comment type="catalytic activity">
    <reaction evidence="12">
        <text>N(6)-methyl-L-lysyl(4)-[histone H3] + S-adenosyl-L-methionine = N(6),N(6)-dimethyl-L-lysyl(4)-[histone H3] + S-adenosyl-L-homocysteine + H(+)</text>
        <dbReference type="Rhea" id="RHEA:60268"/>
        <dbReference type="Rhea" id="RHEA-COMP:15540"/>
        <dbReference type="Rhea" id="RHEA-COMP:15543"/>
        <dbReference type="ChEBI" id="CHEBI:15378"/>
        <dbReference type="ChEBI" id="CHEBI:57856"/>
        <dbReference type="ChEBI" id="CHEBI:59789"/>
        <dbReference type="ChEBI" id="CHEBI:61929"/>
        <dbReference type="ChEBI" id="CHEBI:61976"/>
    </reaction>
</comment>
<dbReference type="InterPro" id="IPR037841">
    <property type="entry name" value="SET_SETD1A/B"/>
</dbReference>
<dbReference type="InterPro" id="IPR000504">
    <property type="entry name" value="RRM_dom"/>
</dbReference>
<dbReference type="GO" id="GO:0048188">
    <property type="term" value="C:Set1C/COMPASS complex"/>
    <property type="evidence" value="ECO:0007669"/>
    <property type="project" value="InterPro"/>
</dbReference>
<dbReference type="InterPro" id="IPR003616">
    <property type="entry name" value="Post-SET_dom"/>
</dbReference>
<keyword evidence="8" id="KW-0805">Transcription regulation</keyword>
<reference evidence="19 20" key="2">
    <citation type="submission" date="2018-11" db="EMBL/GenBank/DDBJ databases">
        <authorList>
            <consortium name="Pathogen Informatics"/>
        </authorList>
    </citation>
    <scope>NUCLEOTIDE SEQUENCE [LARGE SCALE GENOMIC DNA]</scope>
</reference>
<dbReference type="InterPro" id="IPR035979">
    <property type="entry name" value="RBD_domain_sf"/>
</dbReference>
<keyword evidence="3" id="KW-0489">Methyltransferase</keyword>